<accession>A0A923S8C9</accession>
<protein>
    <submittedName>
        <fullName evidence="1">Uncharacterized protein</fullName>
    </submittedName>
</protein>
<gene>
    <name evidence="1" type="ORF">H8Z83_15440</name>
</gene>
<dbReference type="EMBL" id="JACOQI010000020">
    <property type="protein sequence ID" value="MBC5771694.1"/>
    <property type="molecule type" value="Genomic_DNA"/>
</dbReference>
<sequence length="196" mass="21633">MSIIDNLVYDRTQADVDRVFTLKNKILTEGLSSLSAEEKTEYMAGMKGAYNYGDMNRVGQAVAYIANRMTSLPGQLAAYRAEKGVADDPIYQVPYDPSSVVVAAKTNWAMGDTPTQSLVKAYLNNLTVLRKQLTLPPDAPLVPSSLDNLTFSTANNIEYLLYVIDTTLTEVETELYSKIDRTVDAFAYVGLYNCGE</sequence>
<reference evidence="1" key="1">
    <citation type="submission" date="2020-08" db="EMBL/GenBank/DDBJ databases">
        <title>Genome public.</title>
        <authorList>
            <person name="Liu C."/>
            <person name="Sun Q."/>
        </authorList>
    </citation>
    <scope>NUCLEOTIDE SEQUENCE</scope>
    <source>
        <strain evidence="1">BX15</strain>
    </source>
</reference>
<comment type="caution">
    <text evidence="1">The sequence shown here is derived from an EMBL/GenBank/DDBJ whole genome shotgun (WGS) entry which is preliminary data.</text>
</comment>
<evidence type="ECO:0000313" key="2">
    <source>
        <dbReference type="Proteomes" id="UP000620327"/>
    </source>
</evidence>
<name>A0A923S8C9_9FIRM</name>
<evidence type="ECO:0000313" key="1">
    <source>
        <dbReference type="EMBL" id="MBC5771694.1"/>
    </source>
</evidence>
<keyword evidence="2" id="KW-1185">Reference proteome</keyword>
<dbReference type="Proteomes" id="UP000620327">
    <property type="component" value="Unassembled WGS sequence"/>
</dbReference>
<dbReference type="AlphaFoldDB" id="A0A923S8C9"/>
<proteinExistence type="predicted"/>
<dbReference type="RefSeq" id="WP_187015886.1">
    <property type="nucleotide sequence ID" value="NZ_JACOQI010000020.1"/>
</dbReference>
<organism evidence="1 2">
    <name type="scientific">Dysosmobacter segnis</name>
    <dbReference type="NCBI Taxonomy" id="2763042"/>
    <lineage>
        <taxon>Bacteria</taxon>
        <taxon>Bacillati</taxon>
        <taxon>Bacillota</taxon>
        <taxon>Clostridia</taxon>
        <taxon>Eubacteriales</taxon>
        <taxon>Oscillospiraceae</taxon>
        <taxon>Dysosmobacter</taxon>
    </lineage>
</organism>